<sequence length="95" mass="9743">MKLLVVVLLALSLLAAALCTPSSDEDKPKNAGDNPGFTSKKTGWTHMFHGESLKGGESWSKGKQDKGGSGRQGQPSTGQGLGTSKGSDKGKGKGK</sequence>
<dbReference type="AlphaFoldDB" id="A0AAE1I0N1"/>
<gene>
    <name evidence="3" type="ORF">KUF71_024910</name>
</gene>
<feature type="compositionally biased region" description="Basic and acidic residues" evidence="1">
    <location>
        <begin position="86"/>
        <end position="95"/>
    </location>
</feature>
<evidence type="ECO:0000256" key="2">
    <source>
        <dbReference type="SAM" id="SignalP"/>
    </source>
</evidence>
<feature type="chain" id="PRO_5042210056" evidence="2">
    <location>
        <begin position="20"/>
        <end position="95"/>
    </location>
</feature>
<reference evidence="3" key="2">
    <citation type="journal article" date="2023" name="BMC Genomics">
        <title>Pest status, molecular evolution, and epigenetic factors derived from the genome assembly of Frankliniella fusca, a thysanopteran phytovirus vector.</title>
        <authorList>
            <person name="Catto M.A."/>
            <person name="Labadie P.E."/>
            <person name="Jacobson A.L."/>
            <person name="Kennedy G.G."/>
            <person name="Srinivasan R."/>
            <person name="Hunt B.G."/>
        </authorList>
    </citation>
    <scope>NUCLEOTIDE SEQUENCE</scope>
    <source>
        <strain evidence="3">PL_HMW_Pooled</strain>
    </source>
</reference>
<dbReference type="Proteomes" id="UP001219518">
    <property type="component" value="Unassembled WGS sequence"/>
</dbReference>
<feature type="compositionally biased region" description="Basic and acidic residues" evidence="1">
    <location>
        <begin position="48"/>
        <end position="68"/>
    </location>
</feature>
<name>A0AAE1I0N1_9NEOP</name>
<comment type="caution">
    <text evidence="3">The sequence shown here is derived from an EMBL/GenBank/DDBJ whole genome shotgun (WGS) entry which is preliminary data.</text>
</comment>
<feature type="signal peptide" evidence="2">
    <location>
        <begin position="1"/>
        <end position="19"/>
    </location>
</feature>
<keyword evidence="2" id="KW-0732">Signal</keyword>
<keyword evidence="4" id="KW-1185">Reference proteome</keyword>
<evidence type="ECO:0000313" key="4">
    <source>
        <dbReference type="Proteomes" id="UP001219518"/>
    </source>
</evidence>
<dbReference type="EMBL" id="JAHWGI010001416">
    <property type="protein sequence ID" value="KAK3930998.1"/>
    <property type="molecule type" value="Genomic_DNA"/>
</dbReference>
<evidence type="ECO:0000256" key="1">
    <source>
        <dbReference type="SAM" id="MobiDB-lite"/>
    </source>
</evidence>
<accession>A0AAE1I0N1</accession>
<organism evidence="3 4">
    <name type="scientific">Frankliniella fusca</name>
    <dbReference type="NCBI Taxonomy" id="407009"/>
    <lineage>
        <taxon>Eukaryota</taxon>
        <taxon>Metazoa</taxon>
        <taxon>Ecdysozoa</taxon>
        <taxon>Arthropoda</taxon>
        <taxon>Hexapoda</taxon>
        <taxon>Insecta</taxon>
        <taxon>Pterygota</taxon>
        <taxon>Neoptera</taxon>
        <taxon>Paraneoptera</taxon>
        <taxon>Thysanoptera</taxon>
        <taxon>Terebrantia</taxon>
        <taxon>Thripoidea</taxon>
        <taxon>Thripidae</taxon>
        <taxon>Frankliniella</taxon>
    </lineage>
</organism>
<feature type="region of interest" description="Disordered" evidence="1">
    <location>
        <begin position="20"/>
        <end position="95"/>
    </location>
</feature>
<protein>
    <submittedName>
        <fullName evidence="3">Brorin</fullName>
    </submittedName>
</protein>
<evidence type="ECO:0000313" key="3">
    <source>
        <dbReference type="EMBL" id="KAK3930998.1"/>
    </source>
</evidence>
<proteinExistence type="predicted"/>
<reference evidence="3" key="1">
    <citation type="submission" date="2021-07" db="EMBL/GenBank/DDBJ databases">
        <authorList>
            <person name="Catto M.A."/>
            <person name="Jacobson A."/>
            <person name="Kennedy G."/>
            <person name="Labadie P."/>
            <person name="Hunt B.G."/>
            <person name="Srinivasan R."/>
        </authorList>
    </citation>
    <scope>NUCLEOTIDE SEQUENCE</scope>
    <source>
        <strain evidence="3">PL_HMW_Pooled</strain>
        <tissue evidence="3">Head</tissue>
    </source>
</reference>